<gene>
    <name evidence="1" type="ORF">LCGC14_1307330</name>
</gene>
<proteinExistence type="predicted"/>
<organism evidence="1">
    <name type="scientific">marine sediment metagenome</name>
    <dbReference type="NCBI Taxonomy" id="412755"/>
    <lineage>
        <taxon>unclassified sequences</taxon>
        <taxon>metagenomes</taxon>
        <taxon>ecological metagenomes</taxon>
    </lineage>
</organism>
<reference evidence="1" key="1">
    <citation type="journal article" date="2015" name="Nature">
        <title>Complex archaea that bridge the gap between prokaryotes and eukaryotes.</title>
        <authorList>
            <person name="Spang A."/>
            <person name="Saw J.H."/>
            <person name="Jorgensen S.L."/>
            <person name="Zaremba-Niedzwiedzka K."/>
            <person name="Martijn J."/>
            <person name="Lind A.E."/>
            <person name="van Eijk R."/>
            <person name="Schleper C."/>
            <person name="Guy L."/>
            <person name="Ettema T.J."/>
        </authorList>
    </citation>
    <scope>NUCLEOTIDE SEQUENCE</scope>
</reference>
<protein>
    <submittedName>
        <fullName evidence="1">Uncharacterized protein</fullName>
    </submittedName>
</protein>
<accession>A0A0F9KNC0</accession>
<evidence type="ECO:0000313" key="1">
    <source>
        <dbReference type="EMBL" id="KKM83634.1"/>
    </source>
</evidence>
<dbReference type="EMBL" id="LAZR01007683">
    <property type="protein sequence ID" value="KKM83634.1"/>
    <property type="molecule type" value="Genomic_DNA"/>
</dbReference>
<comment type="caution">
    <text evidence="1">The sequence shown here is derived from an EMBL/GenBank/DDBJ whole genome shotgun (WGS) entry which is preliminary data.</text>
</comment>
<dbReference type="AlphaFoldDB" id="A0A0F9KNC0"/>
<sequence>MVDSGQTLQNGFQRAGARQFDRISGLAEVYECFDVLAYQYEQLEEKRSKQSKHLADALVLLRELEWGKCRNCRDYCPICGCCCMPHRPDCKLDALIRAIAKALKEVLVSGLYT</sequence>
<name>A0A0F9KNC0_9ZZZZ</name>